<dbReference type="AlphaFoldDB" id="A0A165DND3"/>
<accession>A0A165DND3</accession>
<sequence length="92" mass="10190">MSLHVRVHPFHVIRLSWCAVTVGVIIPRQLTSGALDGRQITVSIIDIRRQRISDCHSAAQRDSESVTGEVSTTSIAKLHLVRYWTIASVDIG</sequence>
<dbReference type="InParanoid" id="A0A165DND3"/>
<name>A0A165DND3_EXIGL</name>
<protein>
    <submittedName>
        <fullName evidence="1">Uncharacterized protein</fullName>
    </submittedName>
</protein>
<keyword evidence="2" id="KW-1185">Reference proteome</keyword>
<organism evidence="1 2">
    <name type="scientific">Exidia glandulosa HHB12029</name>
    <dbReference type="NCBI Taxonomy" id="1314781"/>
    <lineage>
        <taxon>Eukaryota</taxon>
        <taxon>Fungi</taxon>
        <taxon>Dikarya</taxon>
        <taxon>Basidiomycota</taxon>
        <taxon>Agaricomycotina</taxon>
        <taxon>Agaricomycetes</taxon>
        <taxon>Auriculariales</taxon>
        <taxon>Exidiaceae</taxon>
        <taxon>Exidia</taxon>
    </lineage>
</organism>
<dbReference type="EMBL" id="KV426204">
    <property type="protein sequence ID" value="KZV84975.1"/>
    <property type="molecule type" value="Genomic_DNA"/>
</dbReference>
<dbReference type="Proteomes" id="UP000077266">
    <property type="component" value="Unassembled WGS sequence"/>
</dbReference>
<evidence type="ECO:0000313" key="2">
    <source>
        <dbReference type="Proteomes" id="UP000077266"/>
    </source>
</evidence>
<evidence type="ECO:0000313" key="1">
    <source>
        <dbReference type="EMBL" id="KZV84975.1"/>
    </source>
</evidence>
<proteinExistence type="predicted"/>
<reference evidence="1 2" key="1">
    <citation type="journal article" date="2016" name="Mol. Biol. Evol.">
        <title>Comparative Genomics of Early-Diverging Mushroom-Forming Fungi Provides Insights into the Origins of Lignocellulose Decay Capabilities.</title>
        <authorList>
            <person name="Nagy L.G."/>
            <person name="Riley R."/>
            <person name="Tritt A."/>
            <person name="Adam C."/>
            <person name="Daum C."/>
            <person name="Floudas D."/>
            <person name="Sun H."/>
            <person name="Yadav J.S."/>
            <person name="Pangilinan J."/>
            <person name="Larsson K.H."/>
            <person name="Matsuura K."/>
            <person name="Barry K."/>
            <person name="Labutti K."/>
            <person name="Kuo R."/>
            <person name="Ohm R.A."/>
            <person name="Bhattacharya S.S."/>
            <person name="Shirouzu T."/>
            <person name="Yoshinaga Y."/>
            <person name="Martin F.M."/>
            <person name="Grigoriev I.V."/>
            <person name="Hibbett D.S."/>
        </authorList>
    </citation>
    <scope>NUCLEOTIDE SEQUENCE [LARGE SCALE GENOMIC DNA]</scope>
    <source>
        <strain evidence="1 2">HHB12029</strain>
    </source>
</reference>
<gene>
    <name evidence="1" type="ORF">EXIGLDRAFT_776021</name>
</gene>